<dbReference type="OrthoDB" id="3903174at2759"/>
<keyword evidence="3" id="KW-1185">Reference proteome</keyword>
<feature type="region of interest" description="Disordered" evidence="1">
    <location>
        <begin position="169"/>
        <end position="188"/>
    </location>
</feature>
<organism evidence="2 3">
    <name type="scientific">Aureobasidium namibiae CBS 147.97</name>
    <dbReference type="NCBI Taxonomy" id="1043004"/>
    <lineage>
        <taxon>Eukaryota</taxon>
        <taxon>Fungi</taxon>
        <taxon>Dikarya</taxon>
        <taxon>Ascomycota</taxon>
        <taxon>Pezizomycotina</taxon>
        <taxon>Dothideomycetes</taxon>
        <taxon>Dothideomycetidae</taxon>
        <taxon>Dothideales</taxon>
        <taxon>Saccotheciaceae</taxon>
        <taxon>Aureobasidium</taxon>
    </lineage>
</organism>
<evidence type="ECO:0000313" key="2">
    <source>
        <dbReference type="EMBL" id="KEQ68321.1"/>
    </source>
</evidence>
<reference evidence="2 3" key="1">
    <citation type="journal article" date="2014" name="BMC Genomics">
        <title>Genome sequencing of four Aureobasidium pullulans varieties: biotechnological potential, stress tolerance, and description of new species.</title>
        <authorList>
            <person name="Gostin Ar C."/>
            <person name="Ohm R.A."/>
            <person name="Kogej T."/>
            <person name="Sonjak S."/>
            <person name="Turk M."/>
            <person name="Zajc J."/>
            <person name="Zalar P."/>
            <person name="Grube M."/>
            <person name="Sun H."/>
            <person name="Han J."/>
            <person name="Sharma A."/>
            <person name="Chiniquy J."/>
            <person name="Ngan C.Y."/>
            <person name="Lipzen A."/>
            <person name="Barry K."/>
            <person name="Grigoriev I.V."/>
            <person name="Gunde-Cimerman N."/>
        </authorList>
    </citation>
    <scope>NUCLEOTIDE SEQUENCE [LARGE SCALE GENOMIC DNA]</scope>
    <source>
        <strain evidence="2 3">CBS 147.97</strain>
    </source>
</reference>
<feature type="region of interest" description="Disordered" evidence="1">
    <location>
        <begin position="265"/>
        <end position="295"/>
    </location>
</feature>
<feature type="compositionally biased region" description="Polar residues" evidence="1">
    <location>
        <begin position="170"/>
        <end position="186"/>
    </location>
</feature>
<dbReference type="AlphaFoldDB" id="A0A074X0Z7"/>
<dbReference type="GeneID" id="25417747"/>
<evidence type="ECO:0000313" key="3">
    <source>
        <dbReference type="Proteomes" id="UP000027730"/>
    </source>
</evidence>
<accession>A0A074X0Z7</accession>
<name>A0A074X0Z7_9PEZI</name>
<dbReference type="RefSeq" id="XP_013422505.1">
    <property type="nucleotide sequence ID" value="XM_013567051.1"/>
</dbReference>
<dbReference type="Proteomes" id="UP000027730">
    <property type="component" value="Unassembled WGS sequence"/>
</dbReference>
<feature type="compositionally biased region" description="Polar residues" evidence="1">
    <location>
        <begin position="286"/>
        <end position="295"/>
    </location>
</feature>
<protein>
    <submittedName>
        <fullName evidence="2">Uncharacterized protein</fullName>
    </submittedName>
</protein>
<dbReference type="HOGENOM" id="CLU_836738_0_0_1"/>
<proteinExistence type="predicted"/>
<sequence>MTYHRIHDWLTGQIKRQKLSPMRFSGRHNEMDAKTLTTREVLDFNFMAGCSGFVELRMFEITTTNAADEVIMVTGGADDTINEQGLVRQASERLHSIANLDNSISFDNVFTNLEGMDARYQQWARLARYGGRLKLESDRISDVLRSEYWTSDKPSISIQAVWRYKWNKPQARSPTPRTLPPIQNVQRGPKPMTWSLRVQHAIVDGEQGAITLEDDISQRPPFMKAMARYALHETLSLQGDARQGQFGTSRIHEWGLDEPNLNPPYIGTRHSGEAVQMQLPPPYSEEMSTPSSKRS</sequence>
<evidence type="ECO:0000256" key="1">
    <source>
        <dbReference type="SAM" id="MobiDB-lite"/>
    </source>
</evidence>
<dbReference type="EMBL" id="KL584732">
    <property type="protein sequence ID" value="KEQ68321.1"/>
    <property type="molecule type" value="Genomic_DNA"/>
</dbReference>
<gene>
    <name evidence="2" type="ORF">M436DRAFT_86561</name>
</gene>